<keyword evidence="8" id="KW-0812">Transmembrane</keyword>
<keyword evidence="5 6" id="KW-0408">Iron</keyword>
<evidence type="ECO:0000313" key="9">
    <source>
        <dbReference type="EMBL" id="KAF5775350.1"/>
    </source>
</evidence>
<dbReference type="GO" id="GO:0005506">
    <property type="term" value="F:iron ion binding"/>
    <property type="evidence" value="ECO:0007669"/>
    <property type="project" value="InterPro"/>
</dbReference>
<comment type="cofactor">
    <cofactor evidence="1 6">
        <name>heme</name>
        <dbReference type="ChEBI" id="CHEBI:30413"/>
    </cofactor>
</comment>
<dbReference type="Gene3D" id="1.10.630.10">
    <property type="entry name" value="Cytochrome P450"/>
    <property type="match status" value="1"/>
</dbReference>
<dbReference type="AlphaFoldDB" id="A0A251SWF7"/>
<dbReference type="InterPro" id="IPR001128">
    <property type="entry name" value="Cyt_P450"/>
</dbReference>
<keyword evidence="7" id="KW-0503">Monooxygenase</keyword>
<dbReference type="Pfam" id="PF00067">
    <property type="entry name" value="p450"/>
    <property type="match status" value="1"/>
</dbReference>
<feature type="binding site" description="axial binding residue" evidence="6">
    <location>
        <position position="460"/>
    </location>
    <ligand>
        <name>heme</name>
        <dbReference type="ChEBI" id="CHEBI:30413"/>
    </ligand>
    <ligandPart>
        <name>Fe</name>
        <dbReference type="ChEBI" id="CHEBI:18248"/>
    </ligandPart>
</feature>
<dbReference type="InterPro" id="IPR017972">
    <property type="entry name" value="Cyt_P450_CS"/>
</dbReference>
<dbReference type="GO" id="GO:0020037">
    <property type="term" value="F:heme binding"/>
    <property type="evidence" value="ECO:0007669"/>
    <property type="project" value="InterPro"/>
</dbReference>
<dbReference type="InterPro" id="IPR002401">
    <property type="entry name" value="Cyt_P450_E_grp-I"/>
</dbReference>
<comment type="similarity">
    <text evidence="2 7">Belongs to the cytochrome P450 family.</text>
</comment>
<evidence type="ECO:0000256" key="7">
    <source>
        <dbReference type="RuleBase" id="RU000461"/>
    </source>
</evidence>
<dbReference type="GO" id="GO:0016705">
    <property type="term" value="F:oxidoreductase activity, acting on paired donors, with incorporation or reduction of molecular oxygen"/>
    <property type="evidence" value="ECO:0007669"/>
    <property type="project" value="InterPro"/>
</dbReference>
<feature type="transmembrane region" description="Helical" evidence="8">
    <location>
        <begin position="21"/>
        <end position="42"/>
    </location>
</feature>
<dbReference type="GO" id="GO:0006629">
    <property type="term" value="P:lipid metabolic process"/>
    <property type="evidence" value="ECO:0007669"/>
    <property type="project" value="UniProtKB-ARBA"/>
</dbReference>
<dbReference type="PRINTS" id="PR00463">
    <property type="entry name" value="EP450I"/>
</dbReference>
<dbReference type="STRING" id="4232.A0A251SWF7"/>
<gene>
    <name evidence="10" type="ORF">HannXRQ_Chr13g0421291</name>
    <name evidence="9" type="ORF">HanXRQr2_Chr13g0611091</name>
</gene>
<dbReference type="SUPFAM" id="SSF48264">
    <property type="entry name" value="Cytochrome P450"/>
    <property type="match status" value="1"/>
</dbReference>
<evidence type="ECO:0000256" key="1">
    <source>
        <dbReference type="ARBA" id="ARBA00001971"/>
    </source>
</evidence>
<dbReference type="PRINTS" id="PR00385">
    <property type="entry name" value="P450"/>
</dbReference>
<keyword evidence="11" id="KW-1185">Reference proteome</keyword>
<reference evidence="9 11" key="1">
    <citation type="journal article" date="2017" name="Nature">
        <title>The sunflower genome provides insights into oil metabolism, flowering and Asterid evolution.</title>
        <authorList>
            <person name="Badouin H."/>
            <person name="Gouzy J."/>
            <person name="Grassa C.J."/>
            <person name="Murat F."/>
            <person name="Staton S.E."/>
            <person name="Cottret L."/>
            <person name="Lelandais-Briere C."/>
            <person name="Owens G.L."/>
            <person name="Carrere S."/>
            <person name="Mayjonade B."/>
            <person name="Legrand L."/>
            <person name="Gill N."/>
            <person name="Kane N.C."/>
            <person name="Bowers J.E."/>
            <person name="Hubner S."/>
            <person name="Bellec A."/>
            <person name="Berard A."/>
            <person name="Berges H."/>
            <person name="Blanchet N."/>
            <person name="Boniface M.C."/>
            <person name="Brunel D."/>
            <person name="Catrice O."/>
            <person name="Chaidir N."/>
            <person name="Claudel C."/>
            <person name="Donnadieu C."/>
            <person name="Faraut T."/>
            <person name="Fievet G."/>
            <person name="Helmstetter N."/>
            <person name="King M."/>
            <person name="Knapp S.J."/>
            <person name="Lai Z."/>
            <person name="Le Paslier M.C."/>
            <person name="Lippi Y."/>
            <person name="Lorenzon L."/>
            <person name="Mandel J.R."/>
            <person name="Marage G."/>
            <person name="Marchand G."/>
            <person name="Marquand E."/>
            <person name="Bret-Mestries E."/>
            <person name="Morien E."/>
            <person name="Nambeesan S."/>
            <person name="Nguyen T."/>
            <person name="Pegot-Espagnet P."/>
            <person name="Pouilly N."/>
            <person name="Raftis F."/>
            <person name="Sallet E."/>
            <person name="Schiex T."/>
            <person name="Thomas J."/>
            <person name="Vandecasteele C."/>
            <person name="Vares D."/>
            <person name="Vear F."/>
            <person name="Vautrin S."/>
            <person name="Crespi M."/>
            <person name="Mangin B."/>
            <person name="Burke J.M."/>
            <person name="Salse J."/>
            <person name="Munos S."/>
            <person name="Vincourt P."/>
            <person name="Rieseberg L.H."/>
            <person name="Langlade N.B."/>
        </authorList>
    </citation>
    <scope>NUCLEOTIDE SEQUENCE [LARGE SCALE GENOMIC DNA]</scope>
    <source>
        <strain evidence="11">cv. SF193</strain>
        <tissue evidence="9">Leaves</tissue>
    </source>
</reference>
<evidence type="ECO:0000313" key="11">
    <source>
        <dbReference type="Proteomes" id="UP000215914"/>
    </source>
</evidence>
<sequence length="519" mass="59362">MQLLSKPYTTSLILPKHMAPLRYYTDILLPFILLLISGVVFLRRRNGLPINWPFLGMTPEILLNIHHIHNFATDFLKLSNGTFLLKGPKFANIDMLFTSDPANIHYILSKNFQNYPKGPDFRRIFDILGNGIFNSDHELWELHRKTTTMSLFKHPNFHTILETTIKNKINKGLLPVLDHYHVTDLQEIFQRFTFDAICVLLLDYDPESLSVDLPFVPCEKAFTDAEEALLLRHFLPEKVWKLQKRFGFGKEKKLSEAWKAFDEFIYMCLSQKEKEDEESAGLLTSLKSGFSGQIGTSCDSKQFLRDVILNLMLAGRDTTSTTLSWFFYLLAQNPSVENKIRKEIQNKTGGRNWKTLTIKDFEGLIYLHGGLCEALRLYPPVALEHKAPTKADVLPTGHVVDKETRIILSFYSMGRMEGLWGDDCMEFKPERWFSKGVNGIGIKHEPSYKFPAFHAGPRTCLGKEMGMVQMKMVAAAIVCNYRVELVEGHMVCPSDSIILQMKYGLKVRVVPITTINQGG</sequence>
<organism evidence="10 11">
    <name type="scientific">Helianthus annuus</name>
    <name type="common">Common sunflower</name>
    <dbReference type="NCBI Taxonomy" id="4232"/>
    <lineage>
        <taxon>Eukaryota</taxon>
        <taxon>Viridiplantae</taxon>
        <taxon>Streptophyta</taxon>
        <taxon>Embryophyta</taxon>
        <taxon>Tracheophyta</taxon>
        <taxon>Spermatophyta</taxon>
        <taxon>Magnoliopsida</taxon>
        <taxon>eudicotyledons</taxon>
        <taxon>Gunneridae</taxon>
        <taxon>Pentapetalae</taxon>
        <taxon>asterids</taxon>
        <taxon>campanulids</taxon>
        <taxon>Asterales</taxon>
        <taxon>Asteraceae</taxon>
        <taxon>Asteroideae</taxon>
        <taxon>Heliantheae alliance</taxon>
        <taxon>Heliantheae</taxon>
        <taxon>Helianthus</taxon>
    </lineage>
</organism>
<reference evidence="9" key="3">
    <citation type="submission" date="2020-06" db="EMBL/GenBank/DDBJ databases">
        <title>Helianthus annuus Genome sequencing and assembly Release 2.</title>
        <authorList>
            <person name="Gouzy J."/>
            <person name="Langlade N."/>
            <person name="Munos S."/>
        </authorList>
    </citation>
    <scope>NUCLEOTIDE SEQUENCE</scope>
    <source>
        <tissue evidence="9">Leaves</tissue>
    </source>
</reference>
<name>A0A251SWF7_HELAN</name>
<evidence type="ECO:0000256" key="2">
    <source>
        <dbReference type="ARBA" id="ARBA00010617"/>
    </source>
</evidence>
<accession>A0A251SWF7</accession>
<keyword evidence="8" id="KW-1133">Transmembrane helix</keyword>
<keyword evidence="8" id="KW-0472">Membrane</keyword>
<dbReference type="CDD" id="cd11064">
    <property type="entry name" value="CYP86A"/>
    <property type="match status" value="1"/>
</dbReference>
<evidence type="ECO:0000256" key="3">
    <source>
        <dbReference type="ARBA" id="ARBA00022723"/>
    </source>
</evidence>
<evidence type="ECO:0000256" key="4">
    <source>
        <dbReference type="ARBA" id="ARBA00023002"/>
    </source>
</evidence>
<dbReference type="Gramene" id="mRNA:HanXRQr2_Chr13g0611091">
    <property type="protein sequence ID" value="mRNA:HanXRQr2_Chr13g0611091"/>
    <property type="gene ID" value="HanXRQr2_Chr13g0611091"/>
</dbReference>
<proteinExistence type="inferred from homology"/>
<evidence type="ECO:0000256" key="5">
    <source>
        <dbReference type="ARBA" id="ARBA00023004"/>
    </source>
</evidence>
<dbReference type="EMBL" id="CM007902">
    <property type="protein sequence ID" value="OTG03185.1"/>
    <property type="molecule type" value="Genomic_DNA"/>
</dbReference>
<keyword evidence="4 7" id="KW-0560">Oxidoreductase</keyword>
<dbReference type="InParanoid" id="A0A251SWF7"/>
<evidence type="ECO:0000256" key="8">
    <source>
        <dbReference type="SAM" id="Phobius"/>
    </source>
</evidence>
<dbReference type="OMA" id="APMGIRN"/>
<dbReference type="InterPro" id="IPR036396">
    <property type="entry name" value="Cyt_P450_sf"/>
</dbReference>
<dbReference type="Proteomes" id="UP000215914">
    <property type="component" value="Chromosome 13"/>
</dbReference>
<evidence type="ECO:0000313" key="10">
    <source>
        <dbReference type="EMBL" id="OTG03185.1"/>
    </source>
</evidence>
<dbReference type="PROSITE" id="PS00086">
    <property type="entry name" value="CYTOCHROME_P450"/>
    <property type="match status" value="1"/>
</dbReference>
<keyword evidence="6 7" id="KW-0349">Heme</keyword>
<keyword evidence="3 6" id="KW-0479">Metal-binding</keyword>
<dbReference type="EMBL" id="MNCJ02000328">
    <property type="protein sequence ID" value="KAF5775350.1"/>
    <property type="molecule type" value="Genomic_DNA"/>
</dbReference>
<protein>
    <submittedName>
        <fullName evidence="9 10">Cytochrome P450</fullName>
    </submittedName>
</protein>
<dbReference type="PANTHER" id="PTHR24296">
    <property type="entry name" value="CYTOCHROME P450"/>
    <property type="match status" value="1"/>
</dbReference>
<evidence type="ECO:0000256" key="6">
    <source>
        <dbReference type="PIRSR" id="PIRSR602401-1"/>
    </source>
</evidence>
<dbReference type="GO" id="GO:0004497">
    <property type="term" value="F:monooxygenase activity"/>
    <property type="evidence" value="ECO:0007669"/>
    <property type="project" value="UniProtKB-KW"/>
</dbReference>
<reference evidence="10" key="2">
    <citation type="submission" date="2017-02" db="EMBL/GenBank/DDBJ databases">
        <title>Sunflower complete genome.</title>
        <authorList>
            <person name="Langlade N."/>
            <person name="Munos S."/>
        </authorList>
    </citation>
    <scope>NUCLEOTIDE SEQUENCE [LARGE SCALE GENOMIC DNA]</scope>
    <source>
        <tissue evidence="10">Leaves</tissue>
    </source>
</reference>